<name>A0ABX7RMF2_9ACTN</name>
<keyword evidence="3" id="KW-1185">Reference proteome</keyword>
<reference evidence="2 3" key="1">
    <citation type="submission" date="2021-03" db="EMBL/GenBank/DDBJ databases">
        <title>Streptomyces strains.</title>
        <authorList>
            <person name="Lund M.B."/>
            <person name="Toerring T."/>
        </authorList>
    </citation>
    <scope>NUCLEOTIDE SEQUENCE [LARGE SCALE GENOMIC DNA]</scope>
    <source>
        <strain evidence="2 3">KCC S-1010</strain>
    </source>
</reference>
<dbReference type="Proteomes" id="UP000671836">
    <property type="component" value="Chromosome"/>
</dbReference>
<evidence type="ECO:0000313" key="3">
    <source>
        <dbReference type="Proteomes" id="UP000671836"/>
    </source>
</evidence>
<feature type="transmembrane region" description="Helical" evidence="1">
    <location>
        <begin position="9"/>
        <end position="29"/>
    </location>
</feature>
<accession>A0ABX7RMF2</accession>
<keyword evidence="1" id="KW-0472">Membrane</keyword>
<organism evidence="2 3">
    <name type="scientific">Streptomyces griseocarneus</name>
    <dbReference type="NCBI Taxonomy" id="51201"/>
    <lineage>
        <taxon>Bacteria</taxon>
        <taxon>Bacillati</taxon>
        <taxon>Actinomycetota</taxon>
        <taxon>Actinomycetes</taxon>
        <taxon>Kitasatosporales</taxon>
        <taxon>Streptomycetaceae</taxon>
        <taxon>Streptomyces</taxon>
    </lineage>
</organism>
<keyword evidence="1" id="KW-0812">Transmembrane</keyword>
<proteinExistence type="predicted"/>
<feature type="transmembrane region" description="Helical" evidence="1">
    <location>
        <begin position="35"/>
        <end position="56"/>
    </location>
</feature>
<sequence>MQRDEQQSLAVAIGLLLLVGGVLVGDALVGPWPTLTVGIALVLIHYLGPAVARELIIRRFARQIRRHW</sequence>
<dbReference type="EMBL" id="CP071595">
    <property type="protein sequence ID" value="QSY48114.1"/>
    <property type="molecule type" value="Genomic_DNA"/>
</dbReference>
<dbReference type="RefSeq" id="WP_086567387.1">
    <property type="nucleotide sequence ID" value="NZ_CP071595.1"/>
</dbReference>
<evidence type="ECO:0000256" key="1">
    <source>
        <dbReference type="SAM" id="Phobius"/>
    </source>
</evidence>
<protein>
    <submittedName>
        <fullName evidence="2">Uncharacterized protein</fullName>
    </submittedName>
</protein>
<keyword evidence="1" id="KW-1133">Transmembrane helix</keyword>
<gene>
    <name evidence="2" type="ORF">J3S04_23335</name>
</gene>
<evidence type="ECO:0000313" key="2">
    <source>
        <dbReference type="EMBL" id="QSY48114.1"/>
    </source>
</evidence>